<evidence type="ECO:0000256" key="7">
    <source>
        <dbReference type="ARBA" id="ARBA00023049"/>
    </source>
</evidence>
<keyword evidence="5" id="KW-0378">Hydrolase</keyword>
<reference evidence="11 12" key="1">
    <citation type="journal article" date="2024" name="IMA Fungus">
        <title>IMA Genome - F19 : A genome assembly and annotation guide to empower mycologists, including annotated draft genome sequences of Ceratocystis pirilliformis, Diaporthe australafricana, Fusarium ophioides, Paecilomyces lecythidis, and Sporothrix stenoceras.</title>
        <authorList>
            <person name="Aylward J."/>
            <person name="Wilson A.M."/>
            <person name="Visagie C.M."/>
            <person name="Spraker J."/>
            <person name="Barnes I."/>
            <person name="Buitendag C."/>
            <person name="Ceriani C."/>
            <person name="Del Mar Angel L."/>
            <person name="du Plessis D."/>
            <person name="Fuchs T."/>
            <person name="Gasser K."/>
            <person name="Kramer D."/>
            <person name="Li W."/>
            <person name="Munsamy K."/>
            <person name="Piso A."/>
            <person name="Price J.L."/>
            <person name="Sonnekus B."/>
            <person name="Thomas C."/>
            <person name="van der Nest A."/>
            <person name="van Dijk A."/>
            <person name="van Heerden A."/>
            <person name="van Vuuren N."/>
            <person name="Yilmaz N."/>
            <person name="Duong T.A."/>
            <person name="van der Merwe N.A."/>
            <person name="Wingfield M.J."/>
            <person name="Wingfield B.D."/>
        </authorList>
    </citation>
    <scope>NUCLEOTIDE SEQUENCE [LARGE SCALE GENOMIC DNA]</scope>
    <source>
        <strain evidence="11 12">CMW 12675</strain>
    </source>
</reference>
<gene>
    <name evidence="11" type="ORF">Cpir12675_006540</name>
</gene>
<dbReference type="InterPro" id="IPR018497">
    <property type="entry name" value="Peptidase_M13_C"/>
</dbReference>
<evidence type="ECO:0008006" key="13">
    <source>
        <dbReference type="Google" id="ProtNLM"/>
    </source>
</evidence>
<dbReference type="PRINTS" id="PR00786">
    <property type="entry name" value="NEPRILYSIN"/>
</dbReference>
<sequence length="704" mass="79339">MKFGSILTPGLLAHAVNAQTSPSPAGDEAVSASKPDSEYCTTPACLRIAEEFRSNLAPSYADIDPCNNFEELACGGWRLKHDFQTDHSKVNTISLIENRMVEVTRQVVEGPLPSSIDPNSQDAKNFYKMKAIYNACMDVDTINNLGIEPLKKVLAEIDNTNTIKDALLILLKHDTSGLALIGPQIDDKNPDAVSIGITGPTNLGMPSREYFELEAVSNRYYEIMTEVFSKLYPKTTSQTLKDLYKLDRNIAFSMPTKLELQDVESLYQGMTMEEANELVPELGVRDIINALTPEGVDTPRIIVHHPKYFSELRKLLSEASPDVLKAYFRWRLIVSYEPFIEHQSLQPLKEFNENIFPESEREAHCVDHINNSVDGIMNRFFIEKAFSPEAKDMADKLVADLKSTYIEKLKTVDWMDDQSSGRAVKKLLNMDEKIAYSTLSPNITNPDDLAHMYRHSVVDDTTHFDNEVSLRQMRLKIQWGAVGKPTDRNEWQYSPNDASTYYQIGGNELILPAGLMQFPIFDTETPAYITYGGYGSMVGNEMTHAFDSVGHRFDENGAYSETTSWWTPETTNAFNKQAQCFVDQYSKFNLPGTSNDELTYNVNGELTKDENMADAAGISIAYQSWKKLNSGKDKKLLGLQFNPDQLFFLSFANARCSKDRTPPNRSARQSYAPFWARVSGTLANSEDFLKAFDCPVKEPTCKIW</sequence>
<dbReference type="Gene3D" id="1.10.1380.10">
    <property type="entry name" value="Neutral endopeptidase , domain2"/>
    <property type="match status" value="1"/>
</dbReference>
<evidence type="ECO:0000256" key="8">
    <source>
        <dbReference type="SAM" id="SignalP"/>
    </source>
</evidence>
<comment type="similarity">
    <text evidence="2">Belongs to the peptidase M13 family.</text>
</comment>
<comment type="caution">
    <text evidence="11">The sequence shown here is derived from an EMBL/GenBank/DDBJ whole genome shotgun (WGS) entry which is preliminary data.</text>
</comment>
<dbReference type="EMBL" id="JAWDJO010000318">
    <property type="protein sequence ID" value="KAL1887445.1"/>
    <property type="molecule type" value="Genomic_DNA"/>
</dbReference>
<dbReference type="PANTHER" id="PTHR11733">
    <property type="entry name" value="ZINC METALLOPROTEASE FAMILY M13 NEPRILYSIN-RELATED"/>
    <property type="match status" value="1"/>
</dbReference>
<dbReference type="PANTHER" id="PTHR11733:SF167">
    <property type="entry name" value="FI17812P1-RELATED"/>
    <property type="match status" value="1"/>
</dbReference>
<feature type="domain" description="Peptidase M13 N-terminal" evidence="10">
    <location>
        <begin position="65"/>
        <end position="436"/>
    </location>
</feature>
<feature type="chain" id="PRO_5045287085" description="Endothelin-converting enzyme 1" evidence="8">
    <location>
        <begin position="19"/>
        <end position="704"/>
    </location>
</feature>
<evidence type="ECO:0000313" key="12">
    <source>
        <dbReference type="Proteomes" id="UP001583280"/>
    </source>
</evidence>
<protein>
    <recommendedName>
        <fullName evidence="13">Endothelin-converting enzyme 1</fullName>
    </recommendedName>
</protein>
<accession>A0ABR3YHJ0</accession>
<evidence type="ECO:0000256" key="3">
    <source>
        <dbReference type="ARBA" id="ARBA00022670"/>
    </source>
</evidence>
<keyword evidence="7" id="KW-0482">Metalloprotease</keyword>
<dbReference type="InterPro" id="IPR024079">
    <property type="entry name" value="MetalloPept_cat_dom_sf"/>
</dbReference>
<keyword evidence="8" id="KW-0732">Signal</keyword>
<dbReference type="Proteomes" id="UP001583280">
    <property type="component" value="Unassembled WGS sequence"/>
</dbReference>
<evidence type="ECO:0000256" key="1">
    <source>
        <dbReference type="ARBA" id="ARBA00001947"/>
    </source>
</evidence>
<feature type="domain" description="Peptidase M13 C-terminal" evidence="9">
    <location>
        <begin position="500"/>
        <end position="698"/>
    </location>
</feature>
<evidence type="ECO:0000256" key="6">
    <source>
        <dbReference type="ARBA" id="ARBA00022833"/>
    </source>
</evidence>
<feature type="signal peptide" evidence="8">
    <location>
        <begin position="1"/>
        <end position="18"/>
    </location>
</feature>
<dbReference type="InterPro" id="IPR042089">
    <property type="entry name" value="Peptidase_M13_dom_2"/>
</dbReference>
<evidence type="ECO:0000256" key="5">
    <source>
        <dbReference type="ARBA" id="ARBA00022801"/>
    </source>
</evidence>
<evidence type="ECO:0000313" key="11">
    <source>
        <dbReference type="EMBL" id="KAL1887445.1"/>
    </source>
</evidence>
<dbReference type="InterPro" id="IPR008753">
    <property type="entry name" value="Peptidase_M13_N"/>
</dbReference>
<dbReference type="Pfam" id="PF01431">
    <property type="entry name" value="Peptidase_M13"/>
    <property type="match status" value="1"/>
</dbReference>
<dbReference type="SUPFAM" id="SSF55486">
    <property type="entry name" value="Metalloproteases ('zincins'), catalytic domain"/>
    <property type="match status" value="1"/>
</dbReference>
<keyword evidence="3" id="KW-0645">Protease</keyword>
<dbReference type="Pfam" id="PF05649">
    <property type="entry name" value="Peptidase_M13_N"/>
    <property type="match status" value="1"/>
</dbReference>
<evidence type="ECO:0000259" key="9">
    <source>
        <dbReference type="Pfam" id="PF01431"/>
    </source>
</evidence>
<keyword evidence="6" id="KW-0862">Zinc</keyword>
<comment type="cofactor">
    <cofactor evidence="1">
        <name>Zn(2+)</name>
        <dbReference type="ChEBI" id="CHEBI:29105"/>
    </cofactor>
</comment>
<dbReference type="PROSITE" id="PS51885">
    <property type="entry name" value="NEPRILYSIN"/>
    <property type="match status" value="1"/>
</dbReference>
<evidence type="ECO:0000256" key="4">
    <source>
        <dbReference type="ARBA" id="ARBA00022723"/>
    </source>
</evidence>
<evidence type="ECO:0000256" key="2">
    <source>
        <dbReference type="ARBA" id="ARBA00007357"/>
    </source>
</evidence>
<keyword evidence="12" id="KW-1185">Reference proteome</keyword>
<keyword evidence="4" id="KW-0479">Metal-binding</keyword>
<name>A0ABR3YHJ0_9PEZI</name>
<proteinExistence type="inferred from homology"/>
<dbReference type="Gene3D" id="3.40.390.10">
    <property type="entry name" value="Collagenase (Catalytic Domain)"/>
    <property type="match status" value="1"/>
</dbReference>
<organism evidence="11 12">
    <name type="scientific">Ceratocystis pirilliformis</name>
    <dbReference type="NCBI Taxonomy" id="259994"/>
    <lineage>
        <taxon>Eukaryota</taxon>
        <taxon>Fungi</taxon>
        <taxon>Dikarya</taxon>
        <taxon>Ascomycota</taxon>
        <taxon>Pezizomycotina</taxon>
        <taxon>Sordariomycetes</taxon>
        <taxon>Hypocreomycetidae</taxon>
        <taxon>Microascales</taxon>
        <taxon>Ceratocystidaceae</taxon>
        <taxon>Ceratocystis</taxon>
    </lineage>
</organism>
<dbReference type="InterPro" id="IPR000718">
    <property type="entry name" value="Peptidase_M13"/>
</dbReference>
<evidence type="ECO:0000259" key="10">
    <source>
        <dbReference type="Pfam" id="PF05649"/>
    </source>
</evidence>
<dbReference type="CDD" id="cd08662">
    <property type="entry name" value="M13"/>
    <property type="match status" value="1"/>
</dbReference>